<dbReference type="InterPro" id="IPR005119">
    <property type="entry name" value="LysR_subst-bd"/>
</dbReference>
<evidence type="ECO:0000313" key="6">
    <source>
        <dbReference type="EMBL" id="EIM72639.1"/>
    </source>
</evidence>
<evidence type="ECO:0000256" key="4">
    <source>
        <dbReference type="ARBA" id="ARBA00023163"/>
    </source>
</evidence>
<dbReference type="InterPro" id="IPR000847">
    <property type="entry name" value="LysR_HTH_N"/>
</dbReference>
<dbReference type="InterPro" id="IPR036388">
    <property type="entry name" value="WH-like_DNA-bd_sf"/>
</dbReference>
<dbReference type="SUPFAM" id="SSF53850">
    <property type="entry name" value="Periplasmic binding protein-like II"/>
    <property type="match status" value="1"/>
</dbReference>
<dbReference type="Gene3D" id="1.10.10.10">
    <property type="entry name" value="Winged helix-like DNA-binding domain superfamily/Winged helix DNA-binding domain"/>
    <property type="match status" value="1"/>
</dbReference>
<keyword evidence="4" id="KW-0804">Transcription</keyword>
<accession>I5BST7</accession>
<dbReference type="Gene3D" id="3.40.190.10">
    <property type="entry name" value="Periplasmic binding protein-like II"/>
    <property type="match status" value="2"/>
</dbReference>
<dbReference type="SUPFAM" id="SSF46785">
    <property type="entry name" value="Winged helix' DNA-binding domain"/>
    <property type="match status" value="1"/>
</dbReference>
<evidence type="ECO:0000256" key="3">
    <source>
        <dbReference type="ARBA" id="ARBA00023125"/>
    </source>
</evidence>
<dbReference type="RefSeq" id="WP_007009946.1">
    <property type="nucleotide sequence ID" value="NZ_AJXZ01000049.1"/>
</dbReference>
<gene>
    <name evidence="6" type="ORF">A33O_18364</name>
</gene>
<comment type="similarity">
    <text evidence="1">Belongs to the LysR transcriptional regulatory family.</text>
</comment>
<dbReference type="InterPro" id="IPR036390">
    <property type="entry name" value="WH_DNA-bd_sf"/>
</dbReference>
<feature type="domain" description="HTH lysR-type" evidence="5">
    <location>
        <begin position="11"/>
        <end position="63"/>
    </location>
</feature>
<dbReference type="GO" id="GO:0003700">
    <property type="term" value="F:DNA-binding transcription factor activity"/>
    <property type="evidence" value="ECO:0007669"/>
    <property type="project" value="InterPro"/>
</dbReference>
<evidence type="ECO:0000256" key="1">
    <source>
        <dbReference type="ARBA" id="ARBA00009437"/>
    </source>
</evidence>
<organism evidence="6 7">
    <name type="scientific">Nitratireductor aquibiodomus RA22</name>
    <dbReference type="NCBI Taxonomy" id="1189611"/>
    <lineage>
        <taxon>Bacteria</taxon>
        <taxon>Pseudomonadati</taxon>
        <taxon>Pseudomonadota</taxon>
        <taxon>Alphaproteobacteria</taxon>
        <taxon>Hyphomicrobiales</taxon>
        <taxon>Phyllobacteriaceae</taxon>
        <taxon>Nitratireductor</taxon>
    </lineage>
</organism>
<keyword evidence="2" id="KW-0805">Transcription regulation</keyword>
<sequence length="303" mass="34495">MRRTLPSTVALACFEATFRHRSVTRAAEELNMTQSAVSRRILELEKQLGKQLFQRISKQMIPEAAAIQYGRDLGRILGDIESSTTRVIAEGQEMGLLTVAVPPTFASRWLIPRLNDFIARHRHIDLNLISKIRRFDFEEEVADVAVYLGNGKWPDVHMQRLMSDYVVPVCSPSLLEGRRVNNAEELLQFTLIQHATRPLFWKTWFEAHGVTARNGLSGPKFEFYSHAIQAAVSGIGVALMSELVVKKEIEEGSLVIPFGGRQKFEDSYYFVYPRRMENNVNAQTFGFWLQRQCANEVKAMDSA</sequence>
<name>I5BST7_9HYPH</name>
<dbReference type="EMBL" id="AJXZ01000049">
    <property type="protein sequence ID" value="EIM72639.1"/>
    <property type="molecule type" value="Genomic_DNA"/>
</dbReference>
<dbReference type="Proteomes" id="UP000004622">
    <property type="component" value="Unassembled WGS sequence"/>
</dbReference>
<dbReference type="Pfam" id="PF03466">
    <property type="entry name" value="LysR_substrate"/>
    <property type="match status" value="1"/>
</dbReference>
<dbReference type="PATRIC" id="fig|1189611.3.peg.3706"/>
<evidence type="ECO:0000256" key="2">
    <source>
        <dbReference type="ARBA" id="ARBA00023015"/>
    </source>
</evidence>
<evidence type="ECO:0000259" key="5">
    <source>
        <dbReference type="PROSITE" id="PS50931"/>
    </source>
</evidence>
<dbReference type="CDD" id="cd08432">
    <property type="entry name" value="PBP2_GcdR_TrpI_HvrB_AmpR_like"/>
    <property type="match status" value="1"/>
</dbReference>
<reference evidence="6 7" key="1">
    <citation type="journal article" date="2012" name="J. Bacteriol.">
        <title>Genome Sequence of Nitratireductor aquibiodomus Strain RA22.</title>
        <authorList>
            <person name="Singh A."/>
            <person name="Jangir P.K."/>
            <person name="Kumari C."/>
            <person name="Sharma R."/>
        </authorList>
    </citation>
    <scope>NUCLEOTIDE SEQUENCE [LARGE SCALE GENOMIC DNA]</scope>
    <source>
        <strain evidence="6 7">RA22</strain>
    </source>
</reference>
<dbReference type="GO" id="GO:0043565">
    <property type="term" value="F:sequence-specific DNA binding"/>
    <property type="evidence" value="ECO:0007669"/>
    <property type="project" value="TreeGrafter"/>
</dbReference>
<dbReference type="PANTHER" id="PTHR30537">
    <property type="entry name" value="HTH-TYPE TRANSCRIPTIONAL REGULATOR"/>
    <property type="match status" value="1"/>
</dbReference>
<dbReference type="PRINTS" id="PR00039">
    <property type="entry name" value="HTHLYSR"/>
</dbReference>
<comment type="caution">
    <text evidence="6">The sequence shown here is derived from an EMBL/GenBank/DDBJ whole genome shotgun (WGS) entry which is preliminary data.</text>
</comment>
<dbReference type="PANTHER" id="PTHR30537:SF26">
    <property type="entry name" value="GLYCINE CLEAVAGE SYSTEM TRANSCRIPTIONAL ACTIVATOR"/>
    <property type="match status" value="1"/>
</dbReference>
<dbReference type="Pfam" id="PF00126">
    <property type="entry name" value="HTH_1"/>
    <property type="match status" value="1"/>
</dbReference>
<keyword evidence="3" id="KW-0238">DNA-binding</keyword>
<evidence type="ECO:0000313" key="7">
    <source>
        <dbReference type="Proteomes" id="UP000004622"/>
    </source>
</evidence>
<dbReference type="AlphaFoldDB" id="I5BST7"/>
<proteinExistence type="inferred from homology"/>
<dbReference type="FunFam" id="3.40.190.10:FF:000017">
    <property type="entry name" value="Glycine cleavage system transcriptional activator"/>
    <property type="match status" value="1"/>
</dbReference>
<dbReference type="GO" id="GO:0006351">
    <property type="term" value="P:DNA-templated transcription"/>
    <property type="evidence" value="ECO:0007669"/>
    <property type="project" value="TreeGrafter"/>
</dbReference>
<dbReference type="InterPro" id="IPR058163">
    <property type="entry name" value="LysR-type_TF_proteobact-type"/>
</dbReference>
<protein>
    <submittedName>
        <fullName evidence="6">LysR family transcriptional regulator</fullName>
    </submittedName>
</protein>
<dbReference type="PROSITE" id="PS50931">
    <property type="entry name" value="HTH_LYSR"/>
    <property type="match status" value="1"/>
</dbReference>